<dbReference type="Proteomes" id="UP000182101">
    <property type="component" value="Plasmid pAMCP48-600"/>
</dbReference>
<geneLocation type="plasmid" evidence="3">
    <name>pamcp48-600</name>
</geneLocation>
<dbReference type="AlphaFoldDB" id="A0AAC9JHC0"/>
<feature type="region of interest" description="Disordered" evidence="1">
    <location>
        <begin position="76"/>
        <end position="111"/>
    </location>
</feature>
<evidence type="ECO:0000313" key="3">
    <source>
        <dbReference type="Proteomes" id="UP000182101"/>
    </source>
</evidence>
<keyword evidence="2" id="KW-0614">Plasmid</keyword>
<evidence type="ECO:0000313" key="2">
    <source>
        <dbReference type="EMBL" id="APD91927.1"/>
    </source>
</evidence>
<gene>
    <name evidence="2" type="ORF">BM524_18580</name>
</gene>
<reference evidence="2 3" key="1">
    <citation type="submission" date="2016-11" db="EMBL/GenBank/DDBJ databases">
        <title>Networking in microbes: conjugative elements and plasmids in the genus Alteromonas.</title>
        <authorList>
            <person name="Lopez-Perez M."/>
            <person name="Ramon-Marco N."/>
            <person name="Rodriguez-Valera F."/>
        </authorList>
    </citation>
    <scope>NUCLEOTIDE SEQUENCE [LARGE SCALE GENOMIC DNA]</scope>
    <source>
        <strain evidence="2 3">CP48</strain>
        <plasmid evidence="3">pamcp48-600</plasmid>
    </source>
</reference>
<evidence type="ECO:0000256" key="1">
    <source>
        <dbReference type="SAM" id="MobiDB-lite"/>
    </source>
</evidence>
<name>A0AAC9JHC0_9ALTE</name>
<dbReference type="RefSeq" id="WP_071960537.1">
    <property type="nucleotide sequence ID" value="NZ_CP018025.1"/>
</dbReference>
<accession>A0AAC9JHC0</accession>
<sequence>MAKNKLAYASALQKHLDKIQAECQGISNLAAIHDVKPEYVKATEEALKALTRSVVKDLKAKKETVTVDLSALIGEQGEQDGSIDSDIEGADEDDTANDEFGSAVDIDKAAS</sequence>
<dbReference type="EMBL" id="CP018025">
    <property type="protein sequence ID" value="APD91927.1"/>
    <property type="molecule type" value="Genomic_DNA"/>
</dbReference>
<feature type="compositionally biased region" description="Acidic residues" evidence="1">
    <location>
        <begin position="77"/>
        <end position="97"/>
    </location>
</feature>
<proteinExistence type="predicted"/>
<organism evidence="2 3">
    <name type="scientific">Alteromonas mediterranea</name>
    <dbReference type="NCBI Taxonomy" id="314275"/>
    <lineage>
        <taxon>Bacteria</taxon>
        <taxon>Pseudomonadati</taxon>
        <taxon>Pseudomonadota</taxon>
        <taxon>Gammaproteobacteria</taxon>
        <taxon>Alteromonadales</taxon>
        <taxon>Alteromonadaceae</taxon>
        <taxon>Alteromonas/Salinimonas group</taxon>
        <taxon>Alteromonas</taxon>
    </lineage>
</organism>
<protein>
    <submittedName>
        <fullName evidence="2">Uncharacterized protein</fullName>
    </submittedName>
</protein>